<organism evidence="3 5">
    <name type="scientific">Pseudoalteromonas citrea</name>
    <dbReference type="NCBI Taxonomy" id="43655"/>
    <lineage>
        <taxon>Bacteria</taxon>
        <taxon>Pseudomonadati</taxon>
        <taxon>Pseudomonadota</taxon>
        <taxon>Gammaproteobacteria</taxon>
        <taxon>Alteromonadales</taxon>
        <taxon>Pseudoalteromonadaceae</taxon>
        <taxon>Pseudoalteromonas</taxon>
    </lineage>
</organism>
<feature type="transmembrane region" description="Helical" evidence="1">
    <location>
        <begin position="863"/>
        <end position="882"/>
    </location>
</feature>
<feature type="transmembrane region" description="Helical" evidence="1">
    <location>
        <begin position="436"/>
        <end position="452"/>
    </location>
</feature>
<feature type="transmembrane region" description="Helical" evidence="1">
    <location>
        <begin position="383"/>
        <end position="401"/>
    </location>
</feature>
<dbReference type="InterPro" id="IPR027463">
    <property type="entry name" value="AcrB_DN_DC_subdom"/>
</dbReference>
<dbReference type="AlphaFoldDB" id="A0A5S3XPN6"/>
<evidence type="ECO:0000256" key="1">
    <source>
        <dbReference type="SAM" id="Phobius"/>
    </source>
</evidence>
<proteinExistence type="predicted"/>
<dbReference type="SUPFAM" id="SSF82693">
    <property type="entry name" value="Multidrug efflux transporter AcrB pore domain, PN1, PN2, PC1 and PC2 subdomains"/>
    <property type="match status" value="1"/>
</dbReference>
<evidence type="ECO:0000313" key="4">
    <source>
        <dbReference type="Proteomes" id="UP000305730"/>
    </source>
</evidence>
<dbReference type="EMBL" id="PNCL01000059">
    <property type="protein sequence ID" value="TMP58125.1"/>
    <property type="molecule type" value="Genomic_DNA"/>
</dbReference>
<feature type="transmembrane region" description="Helical" evidence="1">
    <location>
        <begin position="915"/>
        <end position="936"/>
    </location>
</feature>
<dbReference type="Pfam" id="PF00873">
    <property type="entry name" value="ACR_tran"/>
    <property type="match status" value="1"/>
</dbReference>
<evidence type="ECO:0000313" key="2">
    <source>
        <dbReference type="EMBL" id="TMP40994.1"/>
    </source>
</evidence>
<dbReference type="PANTHER" id="PTHR32063:SF33">
    <property type="entry name" value="RND SUPERFAMILY EFFLUX PUMP PERMEASE COMPONENT"/>
    <property type="match status" value="1"/>
</dbReference>
<comment type="caution">
    <text evidence="3">The sequence shown here is derived from an EMBL/GenBank/DDBJ whole genome shotgun (WGS) entry which is preliminary data.</text>
</comment>
<sequence length="1044" mass="115848">MERTNTHKGLIGFFIYNPVAANLLMLFVVVLGTFTYQSLHKQIFPSMEVNTIDIKVTHFGSSAKEIEERVINKIEDSLKSLSAIKRARSWSSDNTGLITLELHKSANPESALDKVKLAIDATPSFPGDLEPIIIQLNESLQPAVRLALITSNDHQSLKAHGLGIYNELLNLQNVTVVKHNIPQTEIAVEVDPLALKMYQVTVDDIRSALSQFSDNLSVGSVRSDSGVIPLRIENQAYDAVSFSQMPILTFDSGLQVLLKDIATVKENYVEGLHMFSFSGQEAAAFEVLATSSEDAVIVADSVQQYVNYKNKHLPQDMQLKVIIDGTNYLDQRLGMMESNLLQGALLVLLILSLFLSIKLAFWVVVGLPVCFLGAILMMPVFDVSINLISLFAFIMVLGLIVDDAIVVGESVHTETTRSGHTPDAVYKGVKKVMKPAVFGVLTTIAVFFPFIFSDGAQSELFKGISVIVIFCLVFSLIESKFILPAHLANMTVKAEPVSGFKYRLNNALNGFSRGPLSNAVEWSIHHKWSMLLLFLGMWVLSLMMVQFGHVKSIPDPMVPIDQPEILIELNDNASVDTVKRAAKTFEAMLKAQEQETINAFGHGMIKDILIESVGQTDVRFTVLLVDEEHRPFSTFALSKRWRDNMPNIIALKAIHIKDDVLGRNNQYGDFGYFLYSDEIEDLNAAATYLASALKKQPGVYEVGSTMSAGRKELLMELKPLATKLDLSLTDIARQVQQTHMGAEADRFSLHGEEVRVMVRYPLANRASVSELQYVRITLTSGEQVFLGDVVNFIETDAVTTIRREAGKRSLYVFASIDQDEISESTVVEKVDSELLPIIKTKYPSISTELGGKIKETSKDQSQMLLFTIASLLAVYILLAMPLKSYFQPLLIMSVIPFCMVGSIWGHWVFSEDFSLVSIFGLIAAMGVVVNDSLILVDRINEKVRQSHPIVDSIRASISERFRAILLTSLTTFFGLLPIMFETSLQAKFVSPMAVSLGFAVLVSTCVTLFLVPILYVIGHNFSARMTQCSTWLNRKKRMTAVSES</sequence>
<dbReference type="GO" id="GO:0005886">
    <property type="term" value="C:plasma membrane"/>
    <property type="evidence" value="ECO:0007669"/>
    <property type="project" value="TreeGrafter"/>
</dbReference>
<feature type="transmembrane region" description="Helical" evidence="1">
    <location>
        <begin position="963"/>
        <end position="980"/>
    </location>
</feature>
<dbReference type="GO" id="GO:0042910">
    <property type="term" value="F:xenobiotic transmembrane transporter activity"/>
    <property type="evidence" value="ECO:0007669"/>
    <property type="project" value="TreeGrafter"/>
</dbReference>
<gene>
    <name evidence="3" type="ORF">CWB96_12425</name>
    <name evidence="2" type="ORF">CWB97_16125</name>
</gene>
<dbReference type="InterPro" id="IPR001036">
    <property type="entry name" value="Acrflvin-R"/>
</dbReference>
<dbReference type="SUPFAM" id="SSF82714">
    <property type="entry name" value="Multidrug efflux transporter AcrB TolC docking domain, DN and DC subdomains"/>
    <property type="match status" value="2"/>
</dbReference>
<reference evidence="3" key="3">
    <citation type="submission" date="2019-09" db="EMBL/GenBank/DDBJ databases">
        <title>Co-occurence of chitin degradation, pigmentation and bioactivity in marine Pseudoalteromonas.</title>
        <authorList>
            <person name="Sonnenschein E.C."/>
            <person name="Bech P.K."/>
        </authorList>
    </citation>
    <scope>NUCLEOTIDE SEQUENCE</scope>
    <source>
        <strain evidence="3">S2231</strain>
    </source>
</reference>
<dbReference type="EMBL" id="PNCK01000064">
    <property type="protein sequence ID" value="TMP40994.1"/>
    <property type="molecule type" value="Genomic_DNA"/>
</dbReference>
<dbReference type="Gene3D" id="3.30.70.1440">
    <property type="entry name" value="Multidrug efflux transporter AcrB pore domain"/>
    <property type="match status" value="1"/>
</dbReference>
<protein>
    <submittedName>
        <fullName evidence="3">AcrB/AcrD/AcrF family protein</fullName>
    </submittedName>
</protein>
<dbReference type="Gene3D" id="3.30.70.1430">
    <property type="entry name" value="Multidrug efflux transporter AcrB pore domain"/>
    <property type="match status" value="2"/>
</dbReference>
<keyword evidence="4" id="KW-1185">Reference proteome</keyword>
<feature type="transmembrane region" description="Helical" evidence="1">
    <location>
        <begin position="992"/>
        <end position="1017"/>
    </location>
</feature>
<feature type="transmembrane region" description="Helical" evidence="1">
    <location>
        <begin position="15"/>
        <end position="36"/>
    </location>
</feature>
<reference evidence="4 5" key="1">
    <citation type="submission" date="2017-12" db="EMBL/GenBank/DDBJ databases">
        <authorList>
            <person name="Paulsen S."/>
            <person name="Gram L.K."/>
        </authorList>
    </citation>
    <scope>NUCLEOTIDE SEQUENCE [LARGE SCALE GENOMIC DNA]</scope>
    <source>
        <strain evidence="3 5">S2231</strain>
        <strain evidence="2 4">S2233</strain>
    </source>
</reference>
<name>A0A5S3XPN6_9GAMM</name>
<feature type="transmembrane region" description="Helical" evidence="1">
    <location>
        <begin position="889"/>
        <end position="909"/>
    </location>
</feature>
<dbReference type="PANTHER" id="PTHR32063">
    <property type="match status" value="1"/>
</dbReference>
<evidence type="ECO:0000313" key="3">
    <source>
        <dbReference type="EMBL" id="TMP58125.1"/>
    </source>
</evidence>
<dbReference type="OrthoDB" id="5287122at2"/>
<dbReference type="Gene3D" id="3.30.70.1320">
    <property type="entry name" value="Multidrug efflux transporter AcrB pore domain like"/>
    <property type="match status" value="1"/>
</dbReference>
<feature type="transmembrane region" description="Helical" evidence="1">
    <location>
        <begin position="344"/>
        <end position="377"/>
    </location>
</feature>
<dbReference type="Gene3D" id="3.30.2090.10">
    <property type="entry name" value="Multidrug efflux transporter AcrB TolC docking domain, DN and DC subdomains"/>
    <property type="match status" value="2"/>
</dbReference>
<reference evidence="4 5" key="2">
    <citation type="submission" date="2019-06" db="EMBL/GenBank/DDBJ databases">
        <title>Co-occurence of chitin degradation, pigmentation and bioactivity in marine Pseudoalteromonas.</title>
        <authorList>
            <person name="Sonnenschein E.C."/>
            <person name="Bech P.K."/>
        </authorList>
    </citation>
    <scope>NUCLEOTIDE SEQUENCE [LARGE SCALE GENOMIC DNA]</scope>
    <source>
        <strain evidence="5">S2231</strain>
        <strain evidence="2 4">S2233</strain>
    </source>
</reference>
<keyword evidence="1" id="KW-0812">Transmembrane</keyword>
<accession>A0A5S3XPN6</accession>
<dbReference type="RefSeq" id="WP_138597786.1">
    <property type="nucleotide sequence ID" value="NZ_PNCK01000064.1"/>
</dbReference>
<feature type="transmembrane region" description="Helical" evidence="1">
    <location>
        <begin position="531"/>
        <end position="550"/>
    </location>
</feature>
<dbReference type="Gene3D" id="1.20.1640.10">
    <property type="entry name" value="Multidrug efflux transporter AcrB transmembrane domain"/>
    <property type="match status" value="2"/>
</dbReference>
<keyword evidence="1" id="KW-1133">Transmembrane helix</keyword>
<evidence type="ECO:0000313" key="5">
    <source>
        <dbReference type="Proteomes" id="UP000307706"/>
    </source>
</evidence>
<feature type="transmembrane region" description="Helical" evidence="1">
    <location>
        <begin position="464"/>
        <end position="483"/>
    </location>
</feature>
<keyword evidence="1" id="KW-0472">Membrane</keyword>
<dbReference type="PRINTS" id="PR00702">
    <property type="entry name" value="ACRIFLAVINRP"/>
</dbReference>
<dbReference type="Proteomes" id="UP000305730">
    <property type="component" value="Unassembled WGS sequence"/>
</dbReference>
<dbReference type="SUPFAM" id="SSF82866">
    <property type="entry name" value="Multidrug efflux transporter AcrB transmembrane domain"/>
    <property type="match status" value="2"/>
</dbReference>
<dbReference type="Proteomes" id="UP000307706">
    <property type="component" value="Unassembled WGS sequence"/>
</dbReference>